<keyword evidence="2" id="KW-0032">Aminotransferase</keyword>
<evidence type="ECO:0000313" key="2">
    <source>
        <dbReference type="EMBL" id="AOJ76584.1"/>
    </source>
</evidence>
<gene>
    <name evidence="2" type="ORF">WJ35_15875</name>
</gene>
<dbReference type="RefSeq" id="WP_011880136.1">
    <property type="nucleotide sequence ID" value="NZ_CP013421.1"/>
</dbReference>
<dbReference type="PANTHER" id="PTHR30244">
    <property type="entry name" value="TRANSAMINASE"/>
    <property type="match status" value="1"/>
</dbReference>
<reference evidence="2 3" key="1">
    <citation type="submission" date="2015-12" db="EMBL/GenBank/DDBJ databases">
        <title>Diversity of Burkholderia near neighbor genomes.</title>
        <authorList>
            <person name="Sahl J."/>
            <person name="Wagner D."/>
            <person name="Keim P."/>
        </authorList>
    </citation>
    <scope>NUCLEOTIDE SEQUENCE [LARGE SCALE GENOMIC DNA]</scope>
    <source>
        <strain evidence="2 3">MSMB0783</strain>
    </source>
</reference>
<dbReference type="Pfam" id="PF01041">
    <property type="entry name" value="DegT_DnrJ_EryC1"/>
    <property type="match status" value="1"/>
</dbReference>
<sequence>MELDEIALAEPACGAREIELVSAVLRSSRWSDGPMREAFERAFAGWAGRAHAVAVASGTLGAWLALRALGIGAGDEVICASHTWHQVAQAITLAGATPVFADIDYWSGCLSADKAGSKIGPRTRAILAGNTNGHPAAWGPLRELADAHGLALIEDSTEALGSRYRGRTVGSFGDVAIFEFSAPSALCAGEGAMLVTDDDALVHELRYLRERRVADRGSVSVGARVPLQAGISELTAALGLAQLASLDERLAQRKQVERWYHEQMRSFEGIKPPYTADDVDEVNWMLYVVHLGKRFTQSARAQMIDDLKSCGIETAAYSHPLHEQFHYMQAGDSIGRKRGVLPDTERIGDRALALPLHTLLDADQVKFIVTTLKDTATNVGAGAAIYL</sequence>
<dbReference type="InterPro" id="IPR000653">
    <property type="entry name" value="DegT/StrS_aminotransferase"/>
</dbReference>
<evidence type="ECO:0000256" key="1">
    <source>
        <dbReference type="RuleBase" id="RU004508"/>
    </source>
</evidence>
<dbReference type="InterPro" id="IPR015421">
    <property type="entry name" value="PyrdxlP-dep_Trfase_major"/>
</dbReference>
<evidence type="ECO:0000313" key="3">
    <source>
        <dbReference type="Proteomes" id="UP000243680"/>
    </source>
</evidence>
<dbReference type="GO" id="GO:0008483">
    <property type="term" value="F:transaminase activity"/>
    <property type="evidence" value="ECO:0007669"/>
    <property type="project" value="UniProtKB-KW"/>
</dbReference>
<dbReference type="CDD" id="cd00616">
    <property type="entry name" value="AHBA_syn"/>
    <property type="match status" value="1"/>
</dbReference>
<dbReference type="AlphaFoldDB" id="A0A1B4LHI0"/>
<organism evidence="2 3">
    <name type="scientific">Burkholderia ubonensis</name>
    <dbReference type="NCBI Taxonomy" id="101571"/>
    <lineage>
        <taxon>Bacteria</taxon>
        <taxon>Pseudomonadati</taxon>
        <taxon>Pseudomonadota</taxon>
        <taxon>Betaproteobacteria</taxon>
        <taxon>Burkholderiales</taxon>
        <taxon>Burkholderiaceae</taxon>
        <taxon>Burkholderia</taxon>
        <taxon>Burkholderia cepacia complex</taxon>
    </lineage>
</organism>
<dbReference type="Proteomes" id="UP000243680">
    <property type="component" value="Chromosome 3"/>
</dbReference>
<dbReference type="EMBL" id="CP013421">
    <property type="protein sequence ID" value="AOJ76584.1"/>
    <property type="molecule type" value="Genomic_DNA"/>
</dbReference>
<dbReference type="SUPFAM" id="SSF53383">
    <property type="entry name" value="PLP-dependent transferases"/>
    <property type="match status" value="1"/>
</dbReference>
<keyword evidence="2" id="KW-0808">Transferase</keyword>
<comment type="similarity">
    <text evidence="1">Belongs to the DegT/DnrJ/EryC1 family.</text>
</comment>
<proteinExistence type="inferred from homology"/>
<dbReference type="Gene3D" id="3.90.1150.10">
    <property type="entry name" value="Aspartate Aminotransferase, domain 1"/>
    <property type="match status" value="1"/>
</dbReference>
<dbReference type="PANTHER" id="PTHR30244:SF39">
    <property type="entry name" value="BLR3650 PROTEIN"/>
    <property type="match status" value="1"/>
</dbReference>
<dbReference type="GO" id="GO:0000271">
    <property type="term" value="P:polysaccharide biosynthetic process"/>
    <property type="evidence" value="ECO:0007669"/>
    <property type="project" value="TreeGrafter"/>
</dbReference>
<protein>
    <submittedName>
        <fullName evidence="2">Aminotransferase DegT</fullName>
    </submittedName>
</protein>
<dbReference type="GO" id="GO:0030170">
    <property type="term" value="F:pyridoxal phosphate binding"/>
    <property type="evidence" value="ECO:0007669"/>
    <property type="project" value="TreeGrafter"/>
</dbReference>
<dbReference type="PIRSF" id="PIRSF000390">
    <property type="entry name" value="PLP_StrS"/>
    <property type="match status" value="1"/>
</dbReference>
<accession>A0A1B4LHI0</accession>
<dbReference type="InterPro" id="IPR015424">
    <property type="entry name" value="PyrdxlP-dep_Trfase"/>
</dbReference>
<name>A0A1B4LHI0_9BURK</name>
<keyword evidence="1" id="KW-0663">Pyridoxal phosphate</keyword>
<dbReference type="Gene3D" id="3.40.640.10">
    <property type="entry name" value="Type I PLP-dependent aspartate aminotransferase-like (Major domain)"/>
    <property type="match status" value="1"/>
</dbReference>
<dbReference type="InterPro" id="IPR015422">
    <property type="entry name" value="PyrdxlP-dep_Trfase_small"/>
</dbReference>